<feature type="transmembrane region" description="Helical" evidence="1">
    <location>
        <begin position="102"/>
        <end position="120"/>
    </location>
</feature>
<gene>
    <name evidence="2" type="ORF">XD87_0066</name>
</gene>
<feature type="transmembrane region" description="Helical" evidence="1">
    <location>
        <begin position="70"/>
        <end position="90"/>
    </location>
</feature>
<keyword evidence="1" id="KW-0472">Membrane</keyword>
<dbReference type="EMBL" id="LGGI01000004">
    <property type="protein sequence ID" value="KUK67544.1"/>
    <property type="molecule type" value="Genomic_DNA"/>
</dbReference>
<feature type="transmembrane region" description="Helical" evidence="1">
    <location>
        <begin position="7"/>
        <end position="27"/>
    </location>
</feature>
<keyword evidence="1" id="KW-0812">Transmembrane</keyword>
<evidence type="ECO:0000313" key="2">
    <source>
        <dbReference type="EMBL" id="KUK67544.1"/>
    </source>
</evidence>
<evidence type="ECO:0000313" key="3">
    <source>
        <dbReference type="Proteomes" id="UP000053469"/>
    </source>
</evidence>
<proteinExistence type="predicted"/>
<keyword evidence="1" id="KW-1133">Transmembrane helix</keyword>
<name>A0A101GZT7_9BACT</name>
<sequence>MKVLGKLLLTIIVLWLFSLVGWIDIAGEQLVADPVWNEILVLFILSLIIWLGMLIATILYGMFVLVTLGIGIFLLPFVLAGIGFFLFWFIQQVLPGWMFVDVGFWGTLLMSFVLGMIWFSNSSKDD</sequence>
<dbReference type="AlphaFoldDB" id="A0A101GZT7"/>
<feature type="transmembrane region" description="Helical" evidence="1">
    <location>
        <begin position="39"/>
        <end position="63"/>
    </location>
</feature>
<comment type="caution">
    <text evidence="2">The sequence shown here is derived from an EMBL/GenBank/DDBJ whole genome shotgun (WGS) entry which is preliminary data.</text>
</comment>
<protein>
    <submittedName>
        <fullName evidence="2">Uncharacterized protein</fullName>
    </submittedName>
</protein>
<dbReference type="Proteomes" id="UP000053469">
    <property type="component" value="Unassembled WGS sequence"/>
</dbReference>
<evidence type="ECO:0000256" key="1">
    <source>
        <dbReference type="SAM" id="Phobius"/>
    </source>
</evidence>
<accession>A0A101GZT7</accession>
<reference evidence="3" key="1">
    <citation type="journal article" date="2015" name="MBio">
        <title>Genome-Resolved Metagenomic Analysis Reveals Roles for Candidate Phyla and Other Microbial Community Members in Biogeochemical Transformations in Oil Reservoirs.</title>
        <authorList>
            <person name="Hu P."/>
            <person name="Tom L."/>
            <person name="Singh A."/>
            <person name="Thomas B.C."/>
            <person name="Baker B.J."/>
            <person name="Piceno Y.M."/>
            <person name="Andersen G.L."/>
            <person name="Banfield J.F."/>
        </authorList>
    </citation>
    <scope>NUCLEOTIDE SEQUENCE [LARGE SCALE GENOMIC DNA]</scope>
</reference>
<organism evidence="2 3">
    <name type="scientific">candidate division WS6 bacterium 36_33</name>
    <dbReference type="NCBI Taxonomy" id="1641388"/>
    <lineage>
        <taxon>Bacteria</taxon>
        <taxon>Candidatus Dojkabacteria</taxon>
    </lineage>
</organism>